<dbReference type="EMBL" id="MU393551">
    <property type="protein sequence ID" value="KAI4861474.1"/>
    <property type="molecule type" value="Genomic_DNA"/>
</dbReference>
<organism evidence="1 2">
    <name type="scientific">Hypoxylon rubiginosum</name>
    <dbReference type="NCBI Taxonomy" id="110542"/>
    <lineage>
        <taxon>Eukaryota</taxon>
        <taxon>Fungi</taxon>
        <taxon>Dikarya</taxon>
        <taxon>Ascomycota</taxon>
        <taxon>Pezizomycotina</taxon>
        <taxon>Sordariomycetes</taxon>
        <taxon>Xylariomycetidae</taxon>
        <taxon>Xylariales</taxon>
        <taxon>Hypoxylaceae</taxon>
        <taxon>Hypoxylon</taxon>
    </lineage>
</organism>
<evidence type="ECO:0000313" key="1">
    <source>
        <dbReference type="EMBL" id="KAI4861474.1"/>
    </source>
</evidence>
<evidence type="ECO:0000313" key="2">
    <source>
        <dbReference type="Proteomes" id="UP001497700"/>
    </source>
</evidence>
<proteinExistence type="predicted"/>
<comment type="caution">
    <text evidence="1">The sequence shown here is derived from an EMBL/GenBank/DDBJ whole genome shotgun (WGS) entry which is preliminary data.</text>
</comment>
<gene>
    <name evidence="1" type="ORF">F4820DRAFT_460919</name>
</gene>
<reference evidence="1 2" key="1">
    <citation type="journal article" date="2022" name="New Phytol.">
        <title>Ecological generalism drives hyperdiversity of secondary metabolite gene clusters in xylarialean endophytes.</title>
        <authorList>
            <person name="Franco M.E.E."/>
            <person name="Wisecaver J.H."/>
            <person name="Arnold A.E."/>
            <person name="Ju Y.M."/>
            <person name="Slot J.C."/>
            <person name="Ahrendt S."/>
            <person name="Moore L.P."/>
            <person name="Eastman K.E."/>
            <person name="Scott K."/>
            <person name="Konkel Z."/>
            <person name="Mondo S.J."/>
            <person name="Kuo A."/>
            <person name="Hayes R.D."/>
            <person name="Haridas S."/>
            <person name="Andreopoulos B."/>
            <person name="Riley R."/>
            <person name="LaButti K."/>
            <person name="Pangilinan J."/>
            <person name="Lipzen A."/>
            <person name="Amirebrahimi M."/>
            <person name="Yan J."/>
            <person name="Adam C."/>
            <person name="Keymanesh K."/>
            <person name="Ng V."/>
            <person name="Louie K."/>
            <person name="Northen T."/>
            <person name="Drula E."/>
            <person name="Henrissat B."/>
            <person name="Hsieh H.M."/>
            <person name="Youens-Clark K."/>
            <person name="Lutzoni F."/>
            <person name="Miadlikowska J."/>
            <person name="Eastwood D.C."/>
            <person name="Hamelin R.C."/>
            <person name="Grigoriev I.V."/>
            <person name="U'Ren J.M."/>
        </authorList>
    </citation>
    <scope>NUCLEOTIDE SEQUENCE [LARGE SCALE GENOMIC DNA]</scope>
    <source>
        <strain evidence="1 2">CBS 119005</strain>
    </source>
</reference>
<protein>
    <submittedName>
        <fullName evidence="1">Uncharacterized protein</fullName>
    </submittedName>
</protein>
<accession>A0ACB9YQ18</accession>
<name>A0ACB9YQ18_9PEZI</name>
<dbReference type="Proteomes" id="UP001497700">
    <property type="component" value="Unassembled WGS sequence"/>
</dbReference>
<sequence>MRVHSRILAAALLATGAAADCAVDDCLQAIQDAASSVREEDCESFLKVAITPATSTIFSTTSVTTTGTTTRTTTQTITSAASEPSKRWLERHEVVDLLMGRAVSGGDPVTARATAIPSYASLCASSTAYESACSCLGISATTVTVPTPSITQVIRVVETTTVASIHTITSYVNASSLGNSTSNKFGNSTGVYLNTTSSGVSSSLTLSSSSSPLLETGSSTASTDKYRLKSPSVAEATSSTEVDSVLTTTSSTISSLVHTSSATGFSNTGNSLSASNATASAANNSTISSTAQQLWPNATVSAPSMNITSAPFLNSTAVTFLNSTLAPFLNTTTLAPFFNATSLNATATAPFANTTSSVRFANSTTSTATSTTATPTSTCVTTSAPFAVRVGQPGGLFDGWYLRLSGDQALFNPSLDQASQFSFDKKDGSGQSHLCSLSGAGLVANGSAVVAIASNLTDAAAGGAVYFVPPKLLDDIENEEHGWYEPLECISSGGTNGTVTGNATAGTALTCEQGGKEYWVGCGLGLDITSDGDGTAVVDGWNCTAVTLSIVYSS</sequence>
<keyword evidence="2" id="KW-1185">Reference proteome</keyword>